<dbReference type="InterPro" id="IPR036691">
    <property type="entry name" value="Endo/exonu/phosph_ase_sf"/>
</dbReference>
<evidence type="ECO:0000313" key="2">
    <source>
        <dbReference type="Proteomes" id="UP001153076"/>
    </source>
</evidence>
<organism evidence="1 2">
    <name type="scientific">Carnegiea gigantea</name>
    <dbReference type="NCBI Taxonomy" id="171969"/>
    <lineage>
        <taxon>Eukaryota</taxon>
        <taxon>Viridiplantae</taxon>
        <taxon>Streptophyta</taxon>
        <taxon>Embryophyta</taxon>
        <taxon>Tracheophyta</taxon>
        <taxon>Spermatophyta</taxon>
        <taxon>Magnoliopsida</taxon>
        <taxon>eudicotyledons</taxon>
        <taxon>Gunneridae</taxon>
        <taxon>Pentapetalae</taxon>
        <taxon>Caryophyllales</taxon>
        <taxon>Cactineae</taxon>
        <taxon>Cactaceae</taxon>
        <taxon>Cactoideae</taxon>
        <taxon>Echinocereeae</taxon>
        <taxon>Carnegiea</taxon>
    </lineage>
</organism>
<name>A0A9Q1GFP2_9CARY</name>
<dbReference type="PANTHER" id="PTHR33710:SF71">
    <property type="entry name" value="ENDONUCLEASE_EXONUCLEASE_PHOSPHATASE DOMAIN-CONTAINING PROTEIN"/>
    <property type="match status" value="1"/>
</dbReference>
<evidence type="ECO:0000313" key="1">
    <source>
        <dbReference type="EMBL" id="KAJ8419275.1"/>
    </source>
</evidence>
<keyword evidence="2" id="KW-1185">Reference proteome</keyword>
<dbReference type="PANTHER" id="PTHR33710">
    <property type="entry name" value="BNAC02G09200D PROTEIN"/>
    <property type="match status" value="1"/>
</dbReference>
<reference evidence="1" key="1">
    <citation type="submission" date="2022-04" db="EMBL/GenBank/DDBJ databases">
        <title>Carnegiea gigantea Genome sequencing and assembly v2.</title>
        <authorList>
            <person name="Copetti D."/>
            <person name="Sanderson M.J."/>
            <person name="Burquez A."/>
            <person name="Wojciechowski M.F."/>
        </authorList>
    </citation>
    <scope>NUCLEOTIDE SEQUENCE</scope>
    <source>
        <strain evidence="1">SGP5-SGP5p</strain>
        <tissue evidence="1">Aerial part</tissue>
    </source>
</reference>
<proteinExistence type="predicted"/>
<dbReference type="Proteomes" id="UP001153076">
    <property type="component" value="Unassembled WGS sequence"/>
</dbReference>
<dbReference type="OrthoDB" id="1935089at2759"/>
<gene>
    <name evidence="1" type="ORF">Cgig2_018750</name>
</gene>
<comment type="caution">
    <text evidence="1">The sequence shown here is derived from an EMBL/GenBank/DDBJ whole genome shotgun (WGS) entry which is preliminary data.</text>
</comment>
<sequence>MGGNKILDHELEDLNNLLHTCELQEIRWTGAYFSWTNKTIWSRIDRALTNAYWFETSDFTLTHYLTNGLSDHTPMLIDTLAHQSPNLNSNSVTCGLNKDHFADLRAQQDKGRRELSNIQQALQHDQRNKNLLQEEKTARDRYVSIFSSSISLIQQ</sequence>
<dbReference type="Gene3D" id="3.60.10.10">
    <property type="entry name" value="Endonuclease/exonuclease/phosphatase"/>
    <property type="match status" value="1"/>
</dbReference>
<dbReference type="EMBL" id="JAKOGI010005656">
    <property type="protein sequence ID" value="KAJ8419275.1"/>
    <property type="molecule type" value="Genomic_DNA"/>
</dbReference>
<protein>
    <submittedName>
        <fullName evidence="1">Uncharacterized protein</fullName>
    </submittedName>
</protein>
<dbReference type="SUPFAM" id="SSF56219">
    <property type="entry name" value="DNase I-like"/>
    <property type="match status" value="1"/>
</dbReference>
<accession>A0A9Q1GFP2</accession>
<dbReference type="AlphaFoldDB" id="A0A9Q1GFP2"/>